<keyword evidence="5" id="KW-0813">Transport</keyword>
<organism evidence="14 15">
    <name type="scientific">Alteromonas australica</name>
    <dbReference type="NCBI Taxonomy" id="589873"/>
    <lineage>
        <taxon>Bacteria</taxon>
        <taxon>Pseudomonadati</taxon>
        <taxon>Pseudomonadota</taxon>
        <taxon>Gammaproteobacteria</taxon>
        <taxon>Alteromonadales</taxon>
        <taxon>Alteromonadaceae</taxon>
        <taxon>Alteromonas/Salinimonas group</taxon>
        <taxon>Alteromonas</taxon>
    </lineage>
</organism>
<dbReference type="Pfam" id="PF03550">
    <property type="entry name" value="LolB"/>
    <property type="match status" value="1"/>
</dbReference>
<dbReference type="EMBL" id="CP008849">
    <property type="protein sequence ID" value="AIF98568.1"/>
    <property type="molecule type" value="Genomic_DNA"/>
</dbReference>
<name>A0A075NYI5_9ALTE</name>
<dbReference type="SUPFAM" id="SSF89392">
    <property type="entry name" value="Prokaryotic lipoproteins and lipoprotein localization factors"/>
    <property type="match status" value="1"/>
</dbReference>
<dbReference type="InterPro" id="IPR004565">
    <property type="entry name" value="OM_lipoprot_LolB"/>
</dbReference>
<keyword evidence="8" id="KW-0472">Membrane</keyword>
<dbReference type="RefSeq" id="WP_044056745.1">
    <property type="nucleotide sequence ID" value="NZ_CBCSKJ010000001.1"/>
</dbReference>
<keyword evidence="10" id="KW-0143">Chaperone</keyword>
<keyword evidence="6 13" id="KW-0732">Signal</keyword>
<proteinExistence type="inferred from homology"/>
<dbReference type="InterPro" id="IPR029046">
    <property type="entry name" value="LolA/LolB/LppX"/>
</dbReference>
<feature type="chain" id="PRO_5001707912" description="Outer-membrane lipoprotein LolB" evidence="13">
    <location>
        <begin position="20"/>
        <end position="217"/>
    </location>
</feature>
<evidence type="ECO:0000256" key="6">
    <source>
        <dbReference type="ARBA" id="ARBA00022729"/>
    </source>
</evidence>
<comment type="similarity">
    <text evidence="2">Belongs to the LolB family.</text>
</comment>
<evidence type="ECO:0000256" key="12">
    <source>
        <dbReference type="ARBA" id="ARBA00023288"/>
    </source>
</evidence>
<evidence type="ECO:0000256" key="2">
    <source>
        <dbReference type="ARBA" id="ARBA00009696"/>
    </source>
</evidence>
<evidence type="ECO:0000313" key="14">
    <source>
        <dbReference type="EMBL" id="AIF98568.1"/>
    </source>
</evidence>
<dbReference type="GO" id="GO:0009279">
    <property type="term" value="C:cell outer membrane"/>
    <property type="evidence" value="ECO:0007669"/>
    <property type="project" value="UniProtKB-SubCell"/>
</dbReference>
<dbReference type="GO" id="GO:0015031">
    <property type="term" value="P:protein transport"/>
    <property type="evidence" value="ECO:0007669"/>
    <property type="project" value="UniProtKB-KW"/>
</dbReference>
<feature type="signal peptide" evidence="13">
    <location>
        <begin position="1"/>
        <end position="19"/>
    </location>
</feature>
<protein>
    <recommendedName>
        <fullName evidence="4">Outer-membrane lipoprotein LolB</fullName>
    </recommendedName>
</protein>
<gene>
    <name evidence="14" type="ORF">EP13_07670</name>
</gene>
<evidence type="ECO:0000313" key="15">
    <source>
        <dbReference type="Proteomes" id="UP000056090"/>
    </source>
</evidence>
<evidence type="ECO:0000256" key="11">
    <source>
        <dbReference type="ARBA" id="ARBA00023237"/>
    </source>
</evidence>
<evidence type="ECO:0000256" key="8">
    <source>
        <dbReference type="ARBA" id="ARBA00023136"/>
    </source>
</evidence>
<reference evidence="14 15" key="1">
    <citation type="submission" date="2014-06" db="EMBL/GenBank/DDBJ databases">
        <title>Genomes of Alteromonas australica, a world apart.</title>
        <authorList>
            <person name="Gonzaga A."/>
            <person name="Lopez-Perez M."/>
            <person name="Rodriguez-Valera F."/>
        </authorList>
    </citation>
    <scope>NUCLEOTIDE SEQUENCE [LARGE SCALE GENOMIC DNA]</scope>
    <source>
        <strain evidence="14 15">H 17</strain>
    </source>
</reference>
<dbReference type="NCBIfam" id="TIGR00548">
    <property type="entry name" value="lolB"/>
    <property type="match status" value="1"/>
</dbReference>
<sequence length="217" mass="23792">MTRHLLFLLIMLLTVSACTVTPDGPQHAVNLSAQLQQVAKVQQWELRGKMAFRQGKEAASANISWKTDGDDFNFQLTNLLGITLVHLVVDDDLATLEADGKTYKDAIPEPLIYYATGMAIPVAPLLSWIKGMPLANDSYQLNDKGLLASLESQCNACEGWQVTYGNYGNVATPTGGDIWLPHAITLTQESPLPINEAPSNKPVTTVLKIKIYQWTLP</sequence>
<keyword evidence="15" id="KW-1185">Reference proteome</keyword>
<evidence type="ECO:0000256" key="5">
    <source>
        <dbReference type="ARBA" id="ARBA00022448"/>
    </source>
</evidence>
<dbReference type="CDD" id="cd16326">
    <property type="entry name" value="LolB"/>
    <property type="match status" value="1"/>
</dbReference>
<accession>A0A075NYI5</accession>
<comment type="subcellular location">
    <subcellularLocation>
        <location evidence="1">Cell outer membrane</location>
        <topology evidence="1">Lipid-anchor</topology>
    </subcellularLocation>
</comment>
<evidence type="ECO:0000256" key="9">
    <source>
        <dbReference type="ARBA" id="ARBA00023139"/>
    </source>
</evidence>
<dbReference type="eggNOG" id="COG3017">
    <property type="taxonomic scope" value="Bacteria"/>
</dbReference>
<dbReference type="GeneID" id="78254789"/>
<evidence type="ECO:0000256" key="3">
    <source>
        <dbReference type="ARBA" id="ARBA00011245"/>
    </source>
</evidence>
<dbReference type="PROSITE" id="PS51257">
    <property type="entry name" value="PROKAR_LIPOPROTEIN"/>
    <property type="match status" value="1"/>
</dbReference>
<dbReference type="KEGG" id="aal:EP13_07670"/>
<dbReference type="Proteomes" id="UP000056090">
    <property type="component" value="Chromosome"/>
</dbReference>
<evidence type="ECO:0000256" key="13">
    <source>
        <dbReference type="SAM" id="SignalP"/>
    </source>
</evidence>
<keyword evidence="11" id="KW-0998">Cell outer membrane</keyword>
<evidence type="ECO:0000256" key="4">
    <source>
        <dbReference type="ARBA" id="ARBA00016202"/>
    </source>
</evidence>
<keyword evidence="9" id="KW-0564">Palmitate</keyword>
<keyword evidence="12" id="KW-0449">Lipoprotein</keyword>
<keyword evidence="7" id="KW-0653">Protein transport</keyword>
<evidence type="ECO:0000256" key="7">
    <source>
        <dbReference type="ARBA" id="ARBA00022927"/>
    </source>
</evidence>
<evidence type="ECO:0000256" key="10">
    <source>
        <dbReference type="ARBA" id="ARBA00023186"/>
    </source>
</evidence>
<comment type="subunit">
    <text evidence="3">Monomer.</text>
</comment>
<dbReference type="Gene3D" id="2.50.20.10">
    <property type="entry name" value="Lipoprotein localisation LolA/LolB/LppX"/>
    <property type="match status" value="1"/>
</dbReference>
<dbReference type="AlphaFoldDB" id="A0A075NYI5"/>
<evidence type="ECO:0000256" key="1">
    <source>
        <dbReference type="ARBA" id="ARBA00004459"/>
    </source>
</evidence>